<organism evidence="7 8">
    <name type="scientific">Pythium oligandrum</name>
    <name type="common">Mycoparasitic fungus</name>
    <dbReference type="NCBI Taxonomy" id="41045"/>
    <lineage>
        <taxon>Eukaryota</taxon>
        <taxon>Sar</taxon>
        <taxon>Stramenopiles</taxon>
        <taxon>Oomycota</taxon>
        <taxon>Peronosporomycetes</taxon>
        <taxon>Pythiales</taxon>
        <taxon>Pythiaceae</taxon>
        <taxon>Pythium</taxon>
    </lineage>
</organism>
<evidence type="ECO:0000313" key="8">
    <source>
        <dbReference type="Proteomes" id="UP000794436"/>
    </source>
</evidence>
<reference evidence="7" key="1">
    <citation type="submission" date="2019-03" db="EMBL/GenBank/DDBJ databases">
        <title>Long read genome sequence of the mycoparasitic Pythium oligandrum ATCC 38472 isolated from sugarbeet rhizosphere.</title>
        <authorList>
            <person name="Gaulin E."/>
        </authorList>
    </citation>
    <scope>NUCLEOTIDE SEQUENCE</scope>
    <source>
        <strain evidence="7">ATCC 38472_TT</strain>
    </source>
</reference>
<evidence type="ECO:0000256" key="1">
    <source>
        <dbReference type="ARBA" id="ARBA00004541"/>
    </source>
</evidence>
<feature type="domain" description="ENTH" evidence="6">
    <location>
        <begin position="1"/>
        <end position="127"/>
    </location>
</feature>
<feature type="compositionally biased region" description="Polar residues" evidence="5">
    <location>
        <begin position="624"/>
        <end position="633"/>
    </location>
</feature>
<evidence type="ECO:0000313" key="7">
    <source>
        <dbReference type="EMBL" id="TMW55896.1"/>
    </source>
</evidence>
<dbReference type="GO" id="GO:0032588">
    <property type="term" value="C:trans-Golgi network membrane"/>
    <property type="evidence" value="ECO:0007669"/>
    <property type="project" value="TreeGrafter"/>
</dbReference>
<dbReference type="InterPro" id="IPR008942">
    <property type="entry name" value="ENTH_VHS"/>
</dbReference>
<feature type="compositionally biased region" description="Polar residues" evidence="5">
    <location>
        <begin position="766"/>
        <end position="782"/>
    </location>
</feature>
<dbReference type="EMBL" id="SPLM01000146">
    <property type="protein sequence ID" value="TMW55896.1"/>
    <property type="molecule type" value="Genomic_DNA"/>
</dbReference>
<dbReference type="AlphaFoldDB" id="A0A8K1C3M0"/>
<keyword evidence="3" id="KW-0333">Golgi apparatus</keyword>
<dbReference type="CDD" id="cd03572">
    <property type="entry name" value="ENTH_like_Tepsin"/>
    <property type="match status" value="1"/>
</dbReference>
<feature type="compositionally biased region" description="Low complexity" evidence="5">
    <location>
        <begin position="684"/>
        <end position="715"/>
    </location>
</feature>
<sequence>MNRQTLTEATTLQDAPVPVYLMDQIAAGTKASERDAEKTADFLLGRLAKTNLIVKLKALQIIAYCIREGSPVFADVIREEESEISSYLQYSGPPDPTMGDERYRRIRVASQEALVCLNDGSLPRNDAPAPAASAPWGAQQSQSSGYDQQQQSQYGGNNAYGNTGNAPSYGQQSHEQNSSSQGGYNPQTWGSNANSNAQSSYGGASRPAPYSDNPSSTPSYGGPGGGYGGPQNQYGGSGGYGGSSYGQNDNNGSSQQGYGGGYNAPGQQQPPQQQASGFSSWSNPASGGAGGAPKGGAGGMWSSSGYQKPTPTQPHAHTPQYTRDNRPTVLVGHAVSFSRPQSYGNSSLVGGIGGPSGIGSNSNAFGGSSGYGNSSSGFGSHQGRNSNAPSYIENMNRMLNSSTTQNALSGMTSSMQTVMDQAAASKLGETVKNLKKVGVEVKDRWDTRNMDKSIGASLADHDELSAGPQVLDRGYFQPQSMGQAPARADTMGEYERGLIDNLCASVGLARAPPADALKRFVELAQTLDHQTIGDILLDKLEDPVWQVRLKALHVVLALLNSPGSGPYMEVFEDNAGVFEELRNDAKPTVASKSLQVLRALGLADESTPAPRRTAAARPTARAASNPQTHSAPANQEVDFLGLGALSINDAAPQPPAQQPHVAAPPAPEISLLDGFDTAPAPVHQHQQQQYYQQQQQYYQQQPQQPLSPSQQYTQAAPPPQQPQQEYGDLLSLSPVQQPQPAPSHVPGGFLDDRSKALSDFGKDLFTTANSPRTSTSSQQPVNERSAFDFM</sequence>
<gene>
    <name evidence="7" type="ORF">Poli38472_008544</name>
</gene>
<accession>A0A8K1C3M0</accession>
<evidence type="ECO:0000256" key="2">
    <source>
        <dbReference type="ARBA" id="ARBA00004601"/>
    </source>
</evidence>
<feature type="compositionally biased region" description="Gly residues" evidence="5">
    <location>
        <begin position="287"/>
        <end position="299"/>
    </location>
</feature>
<dbReference type="GO" id="GO:0031410">
    <property type="term" value="C:cytoplasmic vesicle"/>
    <property type="evidence" value="ECO:0007669"/>
    <property type="project" value="UniProtKB-SubCell"/>
</dbReference>
<feature type="compositionally biased region" description="Gly residues" evidence="5">
    <location>
        <begin position="221"/>
        <end position="244"/>
    </location>
</feature>
<dbReference type="PANTHER" id="PTHR21514:SF0">
    <property type="entry name" value="AP-4 COMPLEX ACCESSORY SUBUNIT TEPSIN"/>
    <property type="match status" value="1"/>
</dbReference>
<evidence type="ECO:0000256" key="3">
    <source>
        <dbReference type="ARBA" id="ARBA00023034"/>
    </source>
</evidence>
<evidence type="ECO:0000256" key="5">
    <source>
        <dbReference type="SAM" id="MobiDB-lite"/>
    </source>
</evidence>
<evidence type="ECO:0000256" key="4">
    <source>
        <dbReference type="ARBA" id="ARBA00023329"/>
    </source>
</evidence>
<dbReference type="PROSITE" id="PS50942">
    <property type="entry name" value="ENTH"/>
    <property type="match status" value="1"/>
</dbReference>
<dbReference type="PANTHER" id="PTHR21514">
    <property type="entry name" value="AP-4 COMPLEX ACCESSORY SUBUNIT TEPSIN"/>
    <property type="match status" value="1"/>
</dbReference>
<name>A0A8K1C3M0_PYTOL</name>
<feature type="compositionally biased region" description="Low complexity" evidence="5">
    <location>
        <begin position="245"/>
        <end position="256"/>
    </location>
</feature>
<feature type="compositionally biased region" description="Polar residues" evidence="5">
    <location>
        <begin position="168"/>
        <end position="202"/>
    </location>
</feature>
<feature type="region of interest" description="Disordered" evidence="5">
    <location>
        <begin position="648"/>
        <end position="790"/>
    </location>
</feature>
<comment type="subcellular location">
    <subcellularLocation>
        <location evidence="1">Cytoplasmic vesicle</location>
    </subcellularLocation>
    <subcellularLocation>
        <location evidence="2">Golgi apparatus</location>
        <location evidence="2">trans-Golgi network</location>
    </subcellularLocation>
</comment>
<dbReference type="SMART" id="SM00273">
    <property type="entry name" value="ENTH"/>
    <property type="match status" value="1"/>
</dbReference>
<dbReference type="Proteomes" id="UP000794436">
    <property type="component" value="Unassembled WGS sequence"/>
</dbReference>
<keyword evidence="4" id="KW-0968">Cytoplasmic vesicle</keyword>
<protein>
    <recommendedName>
        <fullName evidence="6">ENTH domain-containing protein</fullName>
    </recommendedName>
</protein>
<dbReference type="InterPro" id="IPR039273">
    <property type="entry name" value="TEPSIN"/>
</dbReference>
<evidence type="ECO:0000259" key="6">
    <source>
        <dbReference type="PROSITE" id="PS50942"/>
    </source>
</evidence>
<keyword evidence="8" id="KW-1185">Reference proteome</keyword>
<feature type="compositionally biased region" description="Low complexity" evidence="5">
    <location>
        <begin position="127"/>
        <end position="166"/>
    </location>
</feature>
<feature type="compositionally biased region" description="Low complexity" evidence="5">
    <location>
        <begin position="309"/>
        <end position="322"/>
    </location>
</feature>
<dbReference type="Gene3D" id="1.25.40.90">
    <property type="match status" value="1"/>
</dbReference>
<feature type="compositionally biased region" description="Pro residues" evidence="5">
    <location>
        <begin position="652"/>
        <end position="667"/>
    </location>
</feature>
<dbReference type="SUPFAM" id="SSF48464">
    <property type="entry name" value="ENTH/VHS domain"/>
    <property type="match status" value="1"/>
</dbReference>
<comment type="caution">
    <text evidence="7">The sequence shown here is derived from an EMBL/GenBank/DDBJ whole genome shotgun (WGS) entry which is preliminary data.</text>
</comment>
<dbReference type="OrthoDB" id="118154at2759"/>
<dbReference type="InterPro" id="IPR035802">
    <property type="entry name" value="ENTH/VHS_tepsin"/>
</dbReference>
<feature type="region of interest" description="Disordered" evidence="5">
    <location>
        <begin position="604"/>
        <end position="633"/>
    </location>
</feature>
<feature type="compositionally biased region" description="Low complexity" evidence="5">
    <location>
        <begin position="607"/>
        <end position="623"/>
    </location>
</feature>
<feature type="compositionally biased region" description="Low complexity" evidence="5">
    <location>
        <begin position="264"/>
        <end position="275"/>
    </location>
</feature>
<dbReference type="Pfam" id="PF01417">
    <property type="entry name" value="ENTH"/>
    <property type="match status" value="1"/>
</dbReference>
<dbReference type="InterPro" id="IPR013809">
    <property type="entry name" value="ENTH"/>
</dbReference>
<proteinExistence type="predicted"/>
<feature type="region of interest" description="Disordered" evidence="5">
    <location>
        <begin position="119"/>
        <end position="324"/>
    </location>
</feature>
<feature type="compositionally biased region" description="Basic and acidic residues" evidence="5">
    <location>
        <begin position="750"/>
        <end position="762"/>
    </location>
</feature>